<dbReference type="PANTHER" id="PTHR47036">
    <property type="entry name" value="COBALT-FACTOR III C(17)-METHYLTRANSFERASE-RELATED"/>
    <property type="match status" value="1"/>
</dbReference>
<dbReference type="Proteomes" id="UP000636661">
    <property type="component" value="Unassembled WGS sequence"/>
</dbReference>
<dbReference type="InterPro" id="IPR002750">
    <property type="entry name" value="CobE/GbiG_C"/>
</dbReference>
<name>A0A918M1Z9_9ACTN</name>
<dbReference type="SUPFAM" id="SSF159664">
    <property type="entry name" value="CobE/GbiG C-terminal domain-like"/>
    <property type="match status" value="1"/>
</dbReference>
<accession>A0A918M1Z9</accession>
<dbReference type="Pfam" id="PF01890">
    <property type="entry name" value="CbiG_C"/>
    <property type="match status" value="1"/>
</dbReference>
<dbReference type="InterPro" id="IPR036518">
    <property type="entry name" value="CobE/GbiG_C_sf"/>
</dbReference>
<keyword evidence="3" id="KW-1185">Reference proteome</keyword>
<dbReference type="RefSeq" id="WP_373297610.1">
    <property type="nucleotide sequence ID" value="NZ_BMTP01000001.1"/>
</dbReference>
<organism evidence="2 3">
    <name type="scientific">Streptomyces lavendofoliae</name>
    <dbReference type="NCBI Taxonomy" id="67314"/>
    <lineage>
        <taxon>Bacteria</taxon>
        <taxon>Bacillati</taxon>
        <taxon>Actinomycetota</taxon>
        <taxon>Actinomycetes</taxon>
        <taxon>Kitasatosporales</taxon>
        <taxon>Streptomycetaceae</taxon>
        <taxon>Streptomyces</taxon>
    </lineage>
</organism>
<dbReference type="GO" id="GO:0009236">
    <property type="term" value="P:cobalamin biosynthetic process"/>
    <property type="evidence" value="ECO:0007669"/>
    <property type="project" value="InterPro"/>
</dbReference>
<sequence length="139" mass="13855">MTVVVGVGAGRGVSARSVLGLVEMALREAGLPLSAVAELATVDSKAGEAGIAEAAAHLGVPVRAYPARELALVDVPHPSDAVLAAVGTPSVAEAAALAGGGELLVPKRTSARERVTCAVARRRLLNVGHGYTGGETPEC</sequence>
<proteinExistence type="predicted"/>
<evidence type="ECO:0000313" key="2">
    <source>
        <dbReference type="EMBL" id="GGU21652.1"/>
    </source>
</evidence>
<dbReference type="AlphaFoldDB" id="A0A918M1Z9"/>
<feature type="domain" description="CobE/GbiG C-terminal" evidence="1">
    <location>
        <begin position="3"/>
        <end position="120"/>
    </location>
</feature>
<evidence type="ECO:0000313" key="3">
    <source>
        <dbReference type="Proteomes" id="UP000636661"/>
    </source>
</evidence>
<dbReference type="Gene3D" id="3.30.420.180">
    <property type="entry name" value="CobE/GbiG C-terminal domain"/>
    <property type="match status" value="1"/>
</dbReference>
<dbReference type="PANTHER" id="PTHR47036:SF1">
    <property type="entry name" value="COBALT-FACTOR III C(17)-METHYLTRANSFERASE-RELATED"/>
    <property type="match status" value="1"/>
</dbReference>
<protein>
    <recommendedName>
        <fullName evidence="1">CobE/GbiG C-terminal domain-containing protein</fullName>
    </recommendedName>
</protein>
<reference evidence="2" key="1">
    <citation type="journal article" date="2014" name="Int. J. Syst. Evol. Microbiol.">
        <title>Complete genome sequence of Corynebacterium casei LMG S-19264T (=DSM 44701T), isolated from a smear-ripened cheese.</title>
        <authorList>
            <consortium name="US DOE Joint Genome Institute (JGI-PGF)"/>
            <person name="Walter F."/>
            <person name="Albersmeier A."/>
            <person name="Kalinowski J."/>
            <person name="Ruckert C."/>
        </authorList>
    </citation>
    <scope>NUCLEOTIDE SEQUENCE</scope>
    <source>
        <strain evidence="2">JCM 4391</strain>
    </source>
</reference>
<reference evidence="2" key="2">
    <citation type="submission" date="2020-09" db="EMBL/GenBank/DDBJ databases">
        <authorList>
            <person name="Sun Q."/>
            <person name="Ohkuma M."/>
        </authorList>
    </citation>
    <scope>NUCLEOTIDE SEQUENCE</scope>
    <source>
        <strain evidence="2">JCM 4391</strain>
    </source>
</reference>
<dbReference type="InterPro" id="IPR051810">
    <property type="entry name" value="Precorrin_MeTrfase"/>
</dbReference>
<gene>
    <name evidence="2" type="ORF">GCM10010274_05320</name>
</gene>
<evidence type="ECO:0000259" key="1">
    <source>
        <dbReference type="Pfam" id="PF01890"/>
    </source>
</evidence>
<comment type="caution">
    <text evidence="2">The sequence shown here is derived from an EMBL/GenBank/DDBJ whole genome shotgun (WGS) entry which is preliminary data.</text>
</comment>
<dbReference type="EMBL" id="BMTP01000001">
    <property type="protein sequence ID" value="GGU21652.1"/>
    <property type="molecule type" value="Genomic_DNA"/>
</dbReference>